<reference evidence="2 3" key="1">
    <citation type="submission" date="2023-09" db="EMBL/GenBank/DDBJ databases">
        <title>Pangenome analysis of Batrachochytrium dendrobatidis and related Chytrids.</title>
        <authorList>
            <person name="Yacoub M.N."/>
            <person name="Stajich J.E."/>
            <person name="James T.Y."/>
        </authorList>
    </citation>
    <scope>NUCLEOTIDE SEQUENCE [LARGE SCALE GENOMIC DNA]</scope>
    <source>
        <strain evidence="2 3">JEL0888</strain>
    </source>
</reference>
<accession>A0ABR4N6N3</accession>
<gene>
    <name evidence="2" type="ORF">HK105_205239</name>
</gene>
<dbReference type="Pfam" id="PF24681">
    <property type="entry name" value="Kelch_KLHDC2_KLHL20_DRC7"/>
    <property type="match status" value="1"/>
</dbReference>
<dbReference type="PANTHER" id="PTHR23244:SF437">
    <property type="match status" value="1"/>
</dbReference>
<feature type="signal peptide" evidence="1">
    <location>
        <begin position="1"/>
        <end position="16"/>
    </location>
</feature>
<protein>
    <recommendedName>
        <fullName evidence="4">Galactose oxidase</fullName>
    </recommendedName>
</protein>
<dbReference type="PANTHER" id="PTHR23244">
    <property type="entry name" value="KELCH REPEAT DOMAIN"/>
    <property type="match status" value="1"/>
</dbReference>
<dbReference type="InterPro" id="IPR015915">
    <property type="entry name" value="Kelch-typ_b-propeller"/>
</dbReference>
<sequence length="495" mass="50892">MTALVAAAIAPTLVAAQVVTWIGGNTTLTPVWGSKGVASAVAWPPQLQRHAMAADLAGNVWVFGGMAGGSNKLWTGTAYACDLWKYTPATGMWTWASGSKLLNDPGVTDTVGVASATAYPGGRAGPMMWCDAGGSVYVFGGGAMTNDLWRFSPADAKWTLLSGTTDGSQASTGVYSGNAPTPGGRSAAAVCSNRGLTQTFVFGGWGYDSTGAFGTNNDMWMFDSTSAGWTWLAGNSTCRNQGSYRGLGSGSAGAYPAARHSAACWVDGAGTSVYVFGGFVIGSSRPSSGLVNDFWRFDLKASTWTWMAGTNTPGGVGTPGTLAVASTSNLPGARMAASSWASDTGDMYIMGGISPTGYFSDLWRFRPATAEWTRLADNGQTTTGSVALGVPADASRMHSTMHQTAAFSAADRRVYLFGGTLFWQTQNEPASALFVLDASATLPQGSATAAATATATSDSGSLSTPKTSASVSPRVSVWTLILPVIVPLLTALGIV</sequence>
<evidence type="ECO:0000313" key="3">
    <source>
        <dbReference type="Proteomes" id="UP001527925"/>
    </source>
</evidence>
<evidence type="ECO:0000313" key="2">
    <source>
        <dbReference type="EMBL" id="KAL2915134.1"/>
    </source>
</evidence>
<keyword evidence="3" id="KW-1185">Reference proteome</keyword>
<dbReference type="Proteomes" id="UP001527925">
    <property type="component" value="Unassembled WGS sequence"/>
</dbReference>
<name>A0ABR4N6N3_9FUNG</name>
<feature type="chain" id="PRO_5047326176" description="Galactose oxidase" evidence="1">
    <location>
        <begin position="17"/>
        <end position="495"/>
    </location>
</feature>
<organism evidence="2 3">
    <name type="scientific">Polyrhizophydium stewartii</name>
    <dbReference type="NCBI Taxonomy" id="2732419"/>
    <lineage>
        <taxon>Eukaryota</taxon>
        <taxon>Fungi</taxon>
        <taxon>Fungi incertae sedis</taxon>
        <taxon>Chytridiomycota</taxon>
        <taxon>Chytridiomycota incertae sedis</taxon>
        <taxon>Chytridiomycetes</taxon>
        <taxon>Rhizophydiales</taxon>
        <taxon>Rhizophydiales incertae sedis</taxon>
        <taxon>Polyrhizophydium</taxon>
    </lineage>
</organism>
<proteinExistence type="predicted"/>
<evidence type="ECO:0008006" key="4">
    <source>
        <dbReference type="Google" id="ProtNLM"/>
    </source>
</evidence>
<dbReference type="Gene3D" id="2.120.10.80">
    <property type="entry name" value="Kelch-type beta propeller"/>
    <property type="match status" value="3"/>
</dbReference>
<dbReference type="EMBL" id="JADGIZ020000026">
    <property type="protein sequence ID" value="KAL2915134.1"/>
    <property type="molecule type" value="Genomic_DNA"/>
</dbReference>
<keyword evidence="1" id="KW-0732">Signal</keyword>
<dbReference type="InterPro" id="IPR011043">
    <property type="entry name" value="Gal_Oxase/kelch_b-propeller"/>
</dbReference>
<evidence type="ECO:0000256" key="1">
    <source>
        <dbReference type="SAM" id="SignalP"/>
    </source>
</evidence>
<dbReference type="SUPFAM" id="SSF50965">
    <property type="entry name" value="Galactose oxidase, central domain"/>
    <property type="match status" value="1"/>
</dbReference>
<comment type="caution">
    <text evidence="2">The sequence shown here is derived from an EMBL/GenBank/DDBJ whole genome shotgun (WGS) entry which is preliminary data.</text>
</comment>